<evidence type="ECO:0000313" key="2">
    <source>
        <dbReference type="Proteomes" id="UP000196531"/>
    </source>
</evidence>
<accession>A0A1Y5FCC8</accession>
<evidence type="ECO:0000313" key="1">
    <source>
        <dbReference type="EMBL" id="OUR99680.1"/>
    </source>
</evidence>
<dbReference type="AlphaFoldDB" id="A0A1Y5FCC8"/>
<organism evidence="1 2">
    <name type="scientific">Halobacteriovorax marinus</name>
    <dbReference type="NCBI Taxonomy" id="97084"/>
    <lineage>
        <taxon>Bacteria</taxon>
        <taxon>Pseudomonadati</taxon>
        <taxon>Bdellovibrionota</taxon>
        <taxon>Bacteriovoracia</taxon>
        <taxon>Bacteriovoracales</taxon>
        <taxon>Halobacteriovoraceae</taxon>
        <taxon>Halobacteriovorax</taxon>
    </lineage>
</organism>
<protein>
    <submittedName>
        <fullName evidence="1">Uncharacterized protein</fullName>
    </submittedName>
</protein>
<dbReference type="Proteomes" id="UP000196531">
    <property type="component" value="Unassembled WGS sequence"/>
</dbReference>
<comment type="caution">
    <text evidence="1">The sequence shown here is derived from an EMBL/GenBank/DDBJ whole genome shotgun (WGS) entry which is preliminary data.</text>
</comment>
<gene>
    <name evidence="1" type="ORF">A9Q84_01255</name>
</gene>
<name>A0A1Y5FCC8_9BACT</name>
<dbReference type="EMBL" id="MAAO01000002">
    <property type="protein sequence ID" value="OUR99680.1"/>
    <property type="molecule type" value="Genomic_DNA"/>
</dbReference>
<proteinExistence type="predicted"/>
<reference evidence="2" key="1">
    <citation type="journal article" date="2017" name="Proc. Natl. Acad. Sci. U.S.A.">
        <title>Simulation of Deepwater Horizon oil plume reveals substrate specialization within a complex community of hydrocarbon-degraders.</title>
        <authorList>
            <person name="Hu P."/>
            <person name="Dubinsky E.A."/>
            <person name="Probst A.J."/>
            <person name="Wang J."/>
            <person name="Sieber C.M.K."/>
            <person name="Tom L.M."/>
            <person name="Gardinali P."/>
            <person name="Banfield J.F."/>
            <person name="Atlas R.M."/>
            <person name="Andersen G.L."/>
        </authorList>
    </citation>
    <scope>NUCLEOTIDE SEQUENCE [LARGE SCALE GENOMIC DNA]</scope>
</reference>
<sequence>MQIDYRLTEIPFDKRTPPVWGEKVNRWHQLDGESFCLAQATYENLDFFEGIDRVFVVGAEGSTPTDRKFVTDRKFSPSHFVHTLPNVRSLSFSLISGFEGEVFCLAGASKSLMRTLSQMIQLDSEKSSLVININQHEEIFLCDFYKVGTSLSKYKLEVNIFKNIEVNETINDLSFRNFLTNSEQVTMDFNHVGFRKIV</sequence>